<evidence type="ECO:0008006" key="3">
    <source>
        <dbReference type="Google" id="ProtNLM"/>
    </source>
</evidence>
<dbReference type="AlphaFoldDB" id="A0A7X5UE91"/>
<keyword evidence="2" id="KW-1185">Reference proteome</keyword>
<dbReference type="Proteomes" id="UP000490980">
    <property type="component" value="Unassembled WGS sequence"/>
</dbReference>
<accession>A0A7X5UE91</accession>
<comment type="caution">
    <text evidence="1">The sequence shown here is derived from an EMBL/GenBank/DDBJ whole genome shotgun (WGS) entry which is preliminary data.</text>
</comment>
<evidence type="ECO:0000313" key="2">
    <source>
        <dbReference type="Proteomes" id="UP000490980"/>
    </source>
</evidence>
<reference evidence="1 2" key="1">
    <citation type="submission" date="2020-03" db="EMBL/GenBank/DDBJ databases">
        <authorList>
            <person name="Lai Q."/>
        </authorList>
    </citation>
    <scope>NUCLEOTIDE SEQUENCE [LARGE SCALE GENOMIC DNA]</scope>
    <source>
        <strain evidence="1 2">CCUG 25036</strain>
    </source>
</reference>
<evidence type="ECO:0000313" key="1">
    <source>
        <dbReference type="EMBL" id="NII08802.1"/>
    </source>
</evidence>
<gene>
    <name evidence="1" type="ORF">HBF25_20650</name>
</gene>
<organism evidence="1 2">
    <name type="scientific">Luteibacter anthropi</name>
    <dbReference type="NCBI Taxonomy" id="564369"/>
    <lineage>
        <taxon>Bacteria</taxon>
        <taxon>Pseudomonadati</taxon>
        <taxon>Pseudomonadota</taxon>
        <taxon>Gammaproteobacteria</taxon>
        <taxon>Lysobacterales</taxon>
        <taxon>Rhodanobacteraceae</taxon>
        <taxon>Luteibacter</taxon>
    </lineage>
</organism>
<dbReference type="EMBL" id="JAARLZ010000015">
    <property type="protein sequence ID" value="NII08802.1"/>
    <property type="molecule type" value="Genomic_DNA"/>
</dbReference>
<sequence length="285" mass="31935">MQKHYLIIDESGAKGYAGAKEKFEGELGVMAGFLLPANRFEHYKSLLDEAIQSAEFDGKAHITEAPPEEQARLRKALIDTFQKEGIPWLYEAIFVEGLYQSEFDPERGGAKNDGELLHAKLFSDVMIKALACLHPYREEGVCIEVITDTIDNGVRKRLLQEIESYIQVMKGEPIVHEEKTRDRDPAKRVTHVMTSDLSSVSASVRFAHIDIGIRCEQSSMTLAADILANSAHHHLKQKFKDDPSIELNTREAMASHPLAGQVLQNPPATKSQINSLSDVIYRRLP</sequence>
<dbReference type="RefSeq" id="WP_166952305.1">
    <property type="nucleotide sequence ID" value="NZ_JAARLZ010000015.1"/>
</dbReference>
<proteinExistence type="predicted"/>
<name>A0A7X5UE91_9GAMM</name>
<protein>
    <recommendedName>
        <fullName evidence="3">DUF3800 domain-containing protein</fullName>
    </recommendedName>
</protein>